<sequence length="118" mass="14373">MIKDKNSEKRYEYDLKITDVERKTEELHIQERQLRESLENFNSEMTRSFRGLMGMEDELNRRSHGSSGYSETEQKRRYVTQLIENQQEEQALQFRKASQQLEDERENLIKERSKLPWD</sequence>
<dbReference type="EMBL" id="CP047616">
    <property type="protein sequence ID" value="QIW53692.1"/>
    <property type="molecule type" value="Genomic_DNA"/>
</dbReference>
<gene>
    <name evidence="2" type="ORF">GU336_05815</name>
</gene>
<evidence type="ECO:0000313" key="2">
    <source>
        <dbReference type="EMBL" id="QIW53692.1"/>
    </source>
</evidence>
<name>A0A6H0UD28_9LACT</name>
<dbReference type="Proteomes" id="UP000501945">
    <property type="component" value="Chromosome"/>
</dbReference>
<accession>A0A6H0UD28</accession>
<dbReference type="AlphaFoldDB" id="A0A6H0UD28"/>
<feature type="compositionally biased region" description="Basic and acidic residues" evidence="1">
    <location>
        <begin position="106"/>
        <end position="118"/>
    </location>
</feature>
<proteinExistence type="predicted"/>
<reference evidence="2 3" key="1">
    <citation type="submission" date="2019-12" db="EMBL/GenBank/DDBJ databases">
        <title>Whole genome sequences of Lactococcus raffinolactis strains isolated from sewage.</title>
        <authorList>
            <person name="Ybazeta G."/>
            <person name="Ross M."/>
            <person name="Brabant-Kirwan D."/>
            <person name="Saleh M."/>
            <person name="Dillon J.A."/>
            <person name="Splinter K."/>
            <person name="Nokhbeh R."/>
        </authorList>
    </citation>
    <scope>NUCLEOTIDE SEQUENCE [LARGE SCALE GENOMIC DNA]</scope>
    <source>
        <strain evidence="2 3">Lr_19_5</strain>
    </source>
</reference>
<dbReference type="RefSeq" id="WP_167838678.1">
    <property type="nucleotide sequence ID" value="NZ_CP047616.1"/>
</dbReference>
<protein>
    <submittedName>
        <fullName evidence="2">Uncharacterized protein</fullName>
    </submittedName>
</protein>
<feature type="region of interest" description="Disordered" evidence="1">
    <location>
        <begin position="54"/>
        <end position="74"/>
    </location>
</feature>
<organism evidence="2 3">
    <name type="scientific">Pseudolactococcus raffinolactis</name>
    <dbReference type="NCBI Taxonomy" id="1366"/>
    <lineage>
        <taxon>Bacteria</taxon>
        <taxon>Bacillati</taxon>
        <taxon>Bacillota</taxon>
        <taxon>Bacilli</taxon>
        <taxon>Lactobacillales</taxon>
        <taxon>Streptococcaceae</taxon>
        <taxon>Pseudolactococcus</taxon>
    </lineage>
</organism>
<feature type="region of interest" description="Disordered" evidence="1">
    <location>
        <begin position="94"/>
        <end position="118"/>
    </location>
</feature>
<evidence type="ECO:0000313" key="3">
    <source>
        <dbReference type="Proteomes" id="UP000501945"/>
    </source>
</evidence>
<evidence type="ECO:0000256" key="1">
    <source>
        <dbReference type="SAM" id="MobiDB-lite"/>
    </source>
</evidence>